<comment type="similarity">
    <text evidence="6">Belongs to the purine/pyrimidine phosphoribosyltransferase family. PyrE subfamily.</text>
</comment>
<dbReference type="GO" id="GO:0019856">
    <property type="term" value="P:pyrimidine nucleobase biosynthetic process"/>
    <property type="evidence" value="ECO:0007669"/>
    <property type="project" value="TreeGrafter"/>
</dbReference>
<comment type="caution">
    <text evidence="6">Lacks conserved residue(s) required for the propagation of feature annotation.</text>
</comment>
<comment type="cofactor">
    <cofactor evidence="6">
        <name>Mg(2+)</name>
        <dbReference type="ChEBI" id="CHEBI:18420"/>
    </cofactor>
</comment>
<dbReference type="PANTHER" id="PTHR19278">
    <property type="entry name" value="OROTATE PHOSPHORIBOSYLTRANSFERASE"/>
    <property type="match status" value="1"/>
</dbReference>
<sequence length="215" mass="23754">MQTDKIIQSLIDNEIISISLDKPFRYASGMLAPIYTDFRLTIAIPDLREMIADGLAEIIKTQYPEATVIGGVATAGIPHAAWVAQKLGLPLIYVRSKPKDHGANKQIEGRISADDKVVLIDDLISTGGSVLKAVQAVRDAGYKVAGVASIYTYQFPDANANFADADTQLPPLLTYSDVIKQGFDEGRFTEDQFKFLSTWHQAPWEWTKQEEIHAD</sequence>
<evidence type="ECO:0000256" key="2">
    <source>
        <dbReference type="ARBA" id="ARBA00011971"/>
    </source>
</evidence>
<dbReference type="EMBL" id="BEXA01000001">
    <property type="protein sequence ID" value="GAY72272.1"/>
    <property type="molecule type" value="Genomic_DNA"/>
</dbReference>
<feature type="binding site" evidence="6">
    <location>
        <position position="101"/>
    </location>
    <ligand>
        <name>5-phospho-alpha-D-ribose 1-diphosphate</name>
        <dbReference type="ChEBI" id="CHEBI:58017"/>
        <note>ligand shared between dimeric partners</note>
    </ligand>
</feature>
<keyword evidence="9" id="KW-1185">Reference proteome</keyword>
<dbReference type="EC" id="2.4.2.10" evidence="2 6"/>
<feature type="domain" description="Phosphoribosyltransferase" evidence="7">
    <location>
        <begin position="51"/>
        <end position="151"/>
    </location>
</feature>
<dbReference type="RefSeq" id="WP_125007750.1">
    <property type="nucleotide sequence ID" value="NZ_BEXA01000001.1"/>
</dbReference>
<evidence type="ECO:0000256" key="4">
    <source>
        <dbReference type="ARBA" id="ARBA00022679"/>
    </source>
</evidence>
<protein>
    <recommendedName>
        <fullName evidence="2 6">Orotate phosphoribosyltransferase</fullName>
        <shortName evidence="6">OPRT</shortName>
        <shortName evidence="6">OPRTase</shortName>
        <ecNumber evidence="2 6">2.4.2.10</ecNumber>
    </recommendedName>
</protein>
<dbReference type="InterPro" id="IPR029057">
    <property type="entry name" value="PRTase-like"/>
</dbReference>
<reference evidence="8 9" key="1">
    <citation type="submission" date="2017-11" db="EMBL/GenBank/DDBJ databases">
        <title>Draft Genome Sequence of Lactobacillus curieae NBRC 111893 isolated from Koso, a Japanese sugar-Vegetable Fermented Beverage.</title>
        <authorList>
            <person name="Chiou T.Y."/>
            <person name="Oshima K."/>
            <person name="Suda W."/>
            <person name="Hattori M."/>
            <person name="Takahashi T."/>
        </authorList>
    </citation>
    <scope>NUCLEOTIDE SEQUENCE [LARGE SCALE GENOMIC DNA]</scope>
    <source>
        <strain evidence="8 9">NBRC111893</strain>
    </source>
</reference>
<comment type="subunit">
    <text evidence="6">Homodimer.</text>
</comment>
<keyword evidence="3 6" id="KW-0328">Glycosyltransferase</keyword>
<feature type="binding site" evidence="6">
    <location>
        <position position="125"/>
    </location>
    <ligand>
        <name>orotate</name>
        <dbReference type="ChEBI" id="CHEBI:30839"/>
    </ligand>
</feature>
<keyword evidence="5 6" id="KW-0665">Pyrimidine biosynthesis</keyword>
<feature type="binding site" evidence="6">
    <location>
        <position position="99"/>
    </location>
    <ligand>
        <name>5-phospho-alpha-D-ribose 1-diphosphate</name>
        <dbReference type="ChEBI" id="CHEBI:58017"/>
        <note>ligand shared between dimeric partners</note>
    </ligand>
</feature>
<dbReference type="UniPathway" id="UPA00070">
    <property type="reaction ID" value="UER00119"/>
</dbReference>
<comment type="caution">
    <text evidence="8">The sequence shown here is derived from an EMBL/GenBank/DDBJ whole genome shotgun (WGS) entry which is preliminary data.</text>
</comment>
<gene>
    <name evidence="6" type="primary">pyrE</name>
    <name evidence="8" type="ORF">NBRC111893_418</name>
</gene>
<dbReference type="GO" id="GO:0000287">
    <property type="term" value="F:magnesium ion binding"/>
    <property type="evidence" value="ECO:0007669"/>
    <property type="project" value="UniProtKB-UniRule"/>
</dbReference>
<evidence type="ECO:0000256" key="5">
    <source>
        <dbReference type="ARBA" id="ARBA00022975"/>
    </source>
</evidence>
<dbReference type="GO" id="GO:0044205">
    <property type="term" value="P:'de novo' UMP biosynthetic process"/>
    <property type="evidence" value="ECO:0007669"/>
    <property type="project" value="UniProtKB-UniRule"/>
</dbReference>
<proteinExistence type="inferred from homology"/>
<name>A0A401FIS8_9LACO</name>
<dbReference type="NCBIfam" id="TIGR00336">
    <property type="entry name" value="pyrE"/>
    <property type="match status" value="1"/>
</dbReference>
<keyword evidence="6" id="KW-0460">Magnesium</keyword>
<dbReference type="AlphaFoldDB" id="A0A401FIS8"/>
<keyword evidence="4 6" id="KW-0808">Transferase</keyword>
<organism evidence="8 9">
    <name type="scientific">Lentilactobacillus kosonis</name>
    <dbReference type="NCBI Taxonomy" id="2810561"/>
    <lineage>
        <taxon>Bacteria</taxon>
        <taxon>Bacillati</taxon>
        <taxon>Bacillota</taxon>
        <taxon>Bacilli</taxon>
        <taxon>Lactobacillales</taxon>
        <taxon>Lactobacillaceae</taxon>
        <taxon>Lentilactobacillus</taxon>
    </lineage>
</organism>
<evidence type="ECO:0000313" key="9">
    <source>
        <dbReference type="Proteomes" id="UP000286974"/>
    </source>
</evidence>
<dbReference type="SUPFAM" id="SSF53271">
    <property type="entry name" value="PRTase-like"/>
    <property type="match status" value="1"/>
</dbReference>
<dbReference type="PANTHER" id="PTHR19278:SF9">
    <property type="entry name" value="URIDINE 5'-MONOPHOSPHATE SYNTHASE"/>
    <property type="match status" value="1"/>
</dbReference>
<dbReference type="InterPro" id="IPR023031">
    <property type="entry name" value="OPRT"/>
</dbReference>
<evidence type="ECO:0000313" key="8">
    <source>
        <dbReference type="EMBL" id="GAY72272.1"/>
    </source>
</evidence>
<evidence type="ECO:0000259" key="7">
    <source>
        <dbReference type="Pfam" id="PF00156"/>
    </source>
</evidence>
<evidence type="ECO:0000256" key="6">
    <source>
        <dbReference type="HAMAP-Rule" id="MF_01208"/>
    </source>
</evidence>
<comment type="catalytic activity">
    <reaction evidence="6">
        <text>orotidine 5'-phosphate + diphosphate = orotate + 5-phospho-alpha-D-ribose 1-diphosphate</text>
        <dbReference type="Rhea" id="RHEA:10380"/>
        <dbReference type="ChEBI" id="CHEBI:30839"/>
        <dbReference type="ChEBI" id="CHEBI:33019"/>
        <dbReference type="ChEBI" id="CHEBI:57538"/>
        <dbReference type="ChEBI" id="CHEBI:58017"/>
        <dbReference type="EC" id="2.4.2.10"/>
    </reaction>
</comment>
<feature type="binding site" evidence="6">
    <location>
        <position position="95"/>
    </location>
    <ligand>
        <name>5-phospho-alpha-D-ribose 1-diphosphate</name>
        <dbReference type="ChEBI" id="CHEBI:58017"/>
        <note>ligand shared between dimeric partners</note>
    </ligand>
</feature>
<feature type="binding site" description="in other chain" evidence="6">
    <location>
        <begin position="121"/>
        <end position="129"/>
    </location>
    <ligand>
        <name>5-phospho-alpha-D-ribose 1-diphosphate</name>
        <dbReference type="ChEBI" id="CHEBI:58017"/>
        <note>ligand shared between dimeric partners</note>
    </ligand>
</feature>
<accession>A0A401FIS8</accession>
<dbReference type="HAMAP" id="MF_01208">
    <property type="entry name" value="PyrE"/>
    <property type="match status" value="1"/>
</dbReference>
<dbReference type="Gene3D" id="3.40.50.2020">
    <property type="match status" value="1"/>
</dbReference>
<dbReference type="InterPro" id="IPR000836">
    <property type="entry name" value="PRTase_dom"/>
</dbReference>
<dbReference type="CDD" id="cd06223">
    <property type="entry name" value="PRTases_typeI"/>
    <property type="match status" value="1"/>
</dbReference>
<evidence type="ECO:0000256" key="1">
    <source>
        <dbReference type="ARBA" id="ARBA00004889"/>
    </source>
</evidence>
<comment type="pathway">
    <text evidence="1 6">Pyrimidine metabolism; UMP biosynthesis via de novo pathway; UMP from orotate: step 1/2.</text>
</comment>
<dbReference type="Proteomes" id="UP000286974">
    <property type="component" value="Unassembled WGS sequence"/>
</dbReference>
<dbReference type="Pfam" id="PF00156">
    <property type="entry name" value="Pribosyltran"/>
    <property type="match status" value="1"/>
</dbReference>
<dbReference type="GO" id="GO:0004588">
    <property type="term" value="F:orotate phosphoribosyltransferase activity"/>
    <property type="evidence" value="ECO:0007669"/>
    <property type="project" value="UniProtKB-UniRule"/>
</dbReference>
<evidence type="ECO:0000256" key="3">
    <source>
        <dbReference type="ARBA" id="ARBA00022676"/>
    </source>
</evidence>
<dbReference type="InterPro" id="IPR004467">
    <property type="entry name" value="Or_phspho_trans_dom"/>
</dbReference>
<dbReference type="OrthoDB" id="9802134at2"/>
<comment type="function">
    <text evidence="6">Catalyzes the transfer of a ribosyl phosphate group from 5-phosphoribose 1-diphosphate to orotate, leading to the formation of orotidine monophosphate (OMP).</text>
</comment>
<dbReference type="STRING" id="1138822.PL11_003325"/>